<feature type="transmembrane region" description="Helical" evidence="6">
    <location>
        <begin position="211"/>
        <end position="232"/>
    </location>
</feature>
<feature type="transmembrane region" description="Helical" evidence="6">
    <location>
        <begin position="269"/>
        <end position="286"/>
    </location>
</feature>
<feature type="transmembrane region" description="Helical" evidence="6">
    <location>
        <begin position="97"/>
        <end position="116"/>
    </location>
</feature>
<dbReference type="InterPro" id="IPR020846">
    <property type="entry name" value="MFS_dom"/>
</dbReference>
<evidence type="ECO:0000256" key="2">
    <source>
        <dbReference type="ARBA" id="ARBA00022692"/>
    </source>
</evidence>
<protein>
    <submittedName>
        <fullName evidence="8">MFS transporter</fullName>
    </submittedName>
</protein>
<feature type="transmembrane region" description="Helical" evidence="6">
    <location>
        <begin position="173"/>
        <end position="199"/>
    </location>
</feature>
<evidence type="ECO:0000256" key="5">
    <source>
        <dbReference type="SAM" id="MobiDB-lite"/>
    </source>
</evidence>
<reference evidence="9" key="1">
    <citation type="journal article" date="2019" name="Int. J. Syst. Evol. Microbiol.">
        <title>The Global Catalogue of Microorganisms (GCM) 10K type strain sequencing project: providing services to taxonomists for standard genome sequencing and annotation.</title>
        <authorList>
            <consortium name="The Broad Institute Genomics Platform"/>
            <consortium name="The Broad Institute Genome Sequencing Center for Infectious Disease"/>
            <person name="Wu L."/>
            <person name="Ma J."/>
        </authorList>
    </citation>
    <scope>NUCLEOTIDE SEQUENCE [LARGE SCALE GENOMIC DNA]</scope>
    <source>
        <strain evidence="9">NBRC 112299</strain>
    </source>
</reference>
<sequence>MALLIALGAIGSLIALLVTGWAAARFGTRALLVWSSVGWAVAIILVGLSTAMSATWLFSLGYFLVTFSMAFTNVAINAEAATVERFMGRAIMSQFHGTFSLGVAISLGVGAALSHVGVNPVWHFLGAAAVITAVRLAIVPVSCLDGSAQPVSASATLGGPFATAKAEYRERRVILIGLIVFAASMTEMTAAQWMALTIVDDFDRPEAMGDVIYWVFVVAMVTVRWFGAPIIARLGRVVSLRISAVLVVAGLLVFAFAPAFSWIPFGAVLWGMGAALGVPIAFTAAADDPTRAAARVAAVASFSTVAGLLVPQLIGFLGEVVPLRDALLVVAAASATSFALARAVRTEGALFGSQRAARRRAERAALEADEAGAGGAGYIDDDDQGPSSSSSTPHTS</sequence>
<dbReference type="PANTHER" id="PTHR23514:SF13">
    <property type="entry name" value="INNER MEMBRANE PROTEIN YBJJ"/>
    <property type="match status" value="1"/>
</dbReference>
<keyword evidence="4 6" id="KW-0472">Membrane</keyword>
<dbReference type="RefSeq" id="WP_284328413.1">
    <property type="nucleotide sequence ID" value="NZ_BSUN01000001.1"/>
</dbReference>
<feature type="transmembrane region" description="Helical" evidence="6">
    <location>
        <begin position="31"/>
        <end position="50"/>
    </location>
</feature>
<feature type="transmembrane region" description="Helical" evidence="6">
    <location>
        <begin position="122"/>
        <end position="144"/>
    </location>
</feature>
<feature type="compositionally biased region" description="Low complexity" evidence="5">
    <location>
        <begin position="385"/>
        <end position="396"/>
    </location>
</feature>
<comment type="caution">
    <text evidence="8">The sequence shown here is derived from an EMBL/GenBank/DDBJ whole genome shotgun (WGS) entry which is preliminary data.</text>
</comment>
<keyword evidence="3 6" id="KW-1133">Transmembrane helix</keyword>
<dbReference type="SUPFAM" id="SSF103473">
    <property type="entry name" value="MFS general substrate transporter"/>
    <property type="match status" value="1"/>
</dbReference>
<comment type="subcellular location">
    <subcellularLocation>
        <location evidence="1">Cell membrane</location>
        <topology evidence="1">Multi-pass membrane protein</topology>
    </subcellularLocation>
</comment>
<evidence type="ECO:0000313" key="9">
    <source>
        <dbReference type="Proteomes" id="UP001157125"/>
    </source>
</evidence>
<evidence type="ECO:0000313" key="8">
    <source>
        <dbReference type="EMBL" id="GMA36145.1"/>
    </source>
</evidence>
<evidence type="ECO:0000256" key="1">
    <source>
        <dbReference type="ARBA" id="ARBA00004651"/>
    </source>
</evidence>
<feature type="transmembrane region" description="Helical" evidence="6">
    <location>
        <begin position="56"/>
        <end position="76"/>
    </location>
</feature>
<dbReference type="Proteomes" id="UP001157125">
    <property type="component" value="Unassembled WGS sequence"/>
</dbReference>
<keyword evidence="9" id="KW-1185">Reference proteome</keyword>
<dbReference type="InterPro" id="IPR036259">
    <property type="entry name" value="MFS_trans_sf"/>
</dbReference>
<dbReference type="InterPro" id="IPR011701">
    <property type="entry name" value="MFS"/>
</dbReference>
<feature type="domain" description="Major facilitator superfamily (MFS) profile" evidence="7">
    <location>
        <begin position="1"/>
        <end position="349"/>
    </location>
</feature>
<dbReference type="PANTHER" id="PTHR23514">
    <property type="entry name" value="BYPASS OF STOP CODON PROTEIN 6"/>
    <property type="match status" value="1"/>
</dbReference>
<evidence type="ECO:0000256" key="6">
    <source>
        <dbReference type="SAM" id="Phobius"/>
    </source>
</evidence>
<name>A0ABQ6IE90_9MICO</name>
<keyword evidence="2 6" id="KW-0812">Transmembrane</keyword>
<proteinExistence type="predicted"/>
<feature type="transmembrane region" description="Helical" evidence="6">
    <location>
        <begin position="293"/>
        <end position="314"/>
    </location>
</feature>
<feature type="transmembrane region" description="Helical" evidence="6">
    <location>
        <begin position="244"/>
        <end position="263"/>
    </location>
</feature>
<accession>A0ABQ6IE90</accession>
<evidence type="ECO:0000259" key="7">
    <source>
        <dbReference type="PROSITE" id="PS50850"/>
    </source>
</evidence>
<dbReference type="Gene3D" id="1.20.1250.20">
    <property type="entry name" value="MFS general substrate transporter like domains"/>
    <property type="match status" value="2"/>
</dbReference>
<feature type="transmembrane region" description="Helical" evidence="6">
    <location>
        <begin position="6"/>
        <end position="24"/>
    </location>
</feature>
<dbReference type="Pfam" id="PF07690">
    <property type="entry name" value="MFS_1"/>
    <property type="match status" value="1"/>
</dbReference>
<dbReference type="PROSITE" id="PS50850">
    <property type="entry name" value="MFS"/>
    <property type="match status" value="1"/>
</dbReference>
<evidence type="ECO:0000256" key="3">
    <source>
        <dbReference type="ARBA" id="ARBA00022989"/>
    </source>
</evidence>
<dbReference type="InterPro" id="IPR051788">
    <property type="entry name" value="MFS_Transporter"/>
</dbReference>
<evidence type="ECO:0000256" key="4">
    <source>
        <dbReference type="ARBA" id="ARBA00023136"/>
    </source>
</evidence>
<gene>
    <name evidence="8" type="ORF">GCM10025876_23490</name>
</gene>
<dbReference type="EMBL" id="BSUN01000001">
    <property type="protein sequence ID" value="GMA36145.1"/>
    <property type="molecule type" value="Genomic_DNA"/>
</dbReference>
<organism evidence="8 9">
    <name type="scientific">Demequina litorisediminis</name>
    <dbReference type="NCBI Taxonomy" id="1849022"/>
    <lineage>
        <taxon>Bacteria</taxon>
        <taxon>Bacillati</taxon>
        <taxon>Actinomycetota</taxon>
        <taxon>Actinomycetes</taxon>
        <taxon>Micrococcales</taxon>
        <taxon>Demequinaceae</taxon>
        <taxon>Demequina</taxon>
    </lineage>
</organism>
<feature type="region of interest" description="Disordered" evidence="5">
    <location>
        <begin position="362"/>
        <end position="396"/>
    </location>
</feature>